<name>A0A1L3JL28_9FLAO</name>
<protein>
    <submittedName>
        <fullName evidence="1">Uncharacterized protein</fullName>
    </submittedName>
</protein>
<keyword evidence="2" id="KW-1185">Reference proteome</keyword>
<accession>A0A1L3JL28</accession>
<dbReference type="EMBL" id="CP018155">
    <property type="protein sequence ID" value="APG65866.1"/>
    <property type="molecule type" value="Genomic_DNA"/>
</dbReference>
<dbReference type="STRING" id="1850252.LPB136_11035"/>
<proteinExistence type="predicted"/>
<organism evidence="1 2">
    <name type="scientific">Tenacibaculum todarodis</name>
    <dbReference type="NCBI Taxonomy" id="1850252"/>
    <lineage>
        <taxon>Bacteria</taxon>
        <taxon>Pseudomonadati</taxon>
        <taxon>Bacteroidota</taxon>
        <taxon>Flavobacteriia</taxon>
        <taxon>Flavobacteriales</taxon>
        <taxon>Flavobacteriaceae</taxon>
        <taxon>Tenacibaculum</taxon>
    </lineage>
</organism>
<dbReference type="KEGG" id="ten:LPB136_11035"/>
<gene>
    <name evidence="1" type="ORF">LPB136_11035</name>
</gene>
<evidence type="ECO:0000313" key="1">
    <source>
        <dbReference type="EMBL" id="APG65866.1"/>
    </source>
</evidence>
<dbReference type="AlphaFoldDB" id="A0A1L3JL28"/>
<dbReference type="OrthoDB" id="1190041at2"/>
<reference evidence="1 2" key="1">
    <citation type="submission" date="2016-11" db="EMBL/GenBank/DDBJ databases">
        <title>Tenacibaculum sp. LPB0136, isolated from marine environment.</title>
        <authorList>
            <person name="Kim E."/>
            <person name="Yi H."/>
        </authorList>
    </citation>
    <scope>NUCLEOTIDE SEQUENCE [LARGE SCALE GENOMIC DNA]</scope>
    <source>
        <strain evidence="1 2">LPB0136</strain>
    </source>
</reference>
<sequence>MSQYVEALAYSLSAYDNHRQGIEYYTAMSWAGLEQSDAYEALSNKTEIQKIIRNEREARSGAKSTKC</sequence>
<dbReference type="RefSeq" id="WP_072556390.1">
    <property type="nucleotide sequence ID" value="NZ_CP018155.1"/>
</dbReference>
<evidence type="ECO:0000313" key="2">
    <source>
        <dbReference type="Proteomes" id="UP000181898"/>
    </source>
</evidence>
<dbReference type="Proteomes" id="UP000181898">
    <property type="component" value="Chromosome"/>
</dbReference>